<protein>
    <submittedName>
        <fullName evidence="2">HAE1 family hydrophobic/amphiphilic exporter-1</fullName>
    </submittedName>
</protein>
<sequence>MSVAISAWSIRNPIPVCVLFALLTLAGIWAYLALPVKQLPDTSFPIVAVNVTQSGAAPAELETQVARAVENAVAGIPGVKHVFSAVTNGHSATLVEFSIGENQQKAIDEVRTAIDRIRADLPRGIDPPVVERVDIDAVPVLTYAVAAPMSDVDLSWYIDDRVAKTLQAVPGVSSIRRLGGANREIVVSLLPDRLAAYGLTASQVSQALRTALGDNAGGRVELGKSEQAVRVLASPRSAEALRAVELPLDGGRSVPLSAVAEVGDGGIEPRSFARLDGRPVIGFEIMKTKPASDIRVEDAANVAIERLARESGGVRFTRIVSSADETRAEFSATIEVLVEGMALAALVVWLFLRTWRSTLIAAVAMPISLLPTFAIMLALGFTLNLVSLLALTLVIGILVDDAIVEIENIEKRIEGGESPYRASMIGADQIGLAVIATTFAIVVVFLPVSLMGGIVGQYFREFGITVAVAVLFSLLVARLLTPLMCAYLLVPARTPHARKPMPGWYRRILDWALDHPGLSILLAFLFFAGSLGLASLLPTAFIPESNPKTMVFNMAAAPGSTRADLDRASAEATRILKGHPDVASVFTRFGGEAMHNGSLTVVFREDRAGTAAGFKRRMAPALRAIRDVRITPGGQSGTGADLEVILVGSDPQALEAAARRIRHEMQGIAGLRNVRAAEPPSSAELVIRPRLAEAARLGVTAEAIADTARVATIGDIDANLAKLPIDGRNLPARALLPAAARLDLETIAGLRVPVAGGGTTRLDAVADIGFEAGPGRIERIDRERRATIQADFSGLTLGQATDAVAALPGMKALPAGVRQQLYGDSEAMAELFGGFIGAMIAGVGMIFAVLVLLFRSFFKPVTILTALPLAVGGAFAGLLLGGFALSLPAMIGFLMLLGLAAKNSILLVEYAIERERDGVPRRAALVEACHERARPIVMTTVAMAAGMVPTALGLGEGSEFRQPMAVAVIGGLITSTALSLVLVPVVYETIDRLERWLAPKFGRLVRQPDPREVAALEAGEVLPAAVPTRP</sequence>
<dbReference type="GO" id="GO:0042910">
    <property type="term" value="F:xenobiotic transmembrane transporter activity"/>
    <property type="evidence" value="ECO:0007669"/>
    <property type="project" value="TreeGrafter"/>
</dbReference>
<dbReference type="InterPro" id="IPR001036">
    <property type="entry name" value="Acrflvin-R"/>
</dbReference>
<dbReference type="Gene3D" id="3.30.70.1440">
    <property type="entry name" value="Multidrug efflux transporter AcrB pore domain"/>
    <property type="match status" value="1"/>
</dbReference>
<feature type="transmembrane region" description="Helical" evidence="1">
    <location>
        <begin position="330"/>
        <end position="352"/>
    </location>
</feature>
<feature type="transmembrane region" description="Helical" evidence="1">
    <location>
        <begin position="964"/>
        <end position="987"/>
    </location>
</feature>
<feature type="transmembrane region" description="Helical" evidence="1">
    <location>
        <begin position="891"/>
        <end position="912"/>
    </location>
</feature>
<dbReference type="SUPFAM" id="SSF82693">
    <property type="entry name" value="Multidrug efflux transporter AcrB pore domain, PN1, PN2, PC1 and PC2 subdomains"/>
    <property type="match status" value="2"/>
</dbReference>
<dbReference type="SUPFAM" id="SSF82866">
    <property type="entry name" value="Multidrug efflux transporter AcrB transmembrane domain"/>
    <property type="match status" value="2"/>
</dbReference>
<keyword evidence="1" id="KW-0472">Membrane</keyword>
<dbReference type="PANTHER" id="PTHR32063:SF77">
    <property type="entry name" value="ACR FAMILY TRANSPORT PROTEIN"/>
    <property type="match status" value="1"/>
</dbReference>
<dbReference type="GO" id="GO:0005886">
    <property type="term" value="C:plasma membrane"/>
    <property type="evidence" value="ECO:0007669"/>
    <property type="project" value="TreeGrafter"/>
</dbReference>
<feature type="transmembrane region" description="Helical" evidence="1">
    <location>
        <begin position="861"/>
        <end position="885"/>
    </location>
</feature>
<reference evidence="2 3" key="1">
    <citation type="submission" date="2020-03" db="EMBL/GenBank/DDBJ databases">
        <title>Genomic Encyclopedia of Type Strains, Phase IV (KMG-IV): sequencing the most valuable type-strain genomes for metagenomic binning, comparative biology and taxonomic classification.</title>
        <authorList>
            <person name="Goeker M."/>
        </authorList>
    </citation>
    <scope>NUCLEOTIDE SEQUENCE [LARGE SCALE GENOMIC DNA]</scope>
    <source>
        <strain evidence="2 3">DSM 4733</strain>
    </source>
</reference>
<evidence type="ECO:0000256" key="1">
    <source>
        <dbReference type="SAM" id="Phobius"/>
    </source>
</evidence>
<dbReference type="Gene3D" id="3.30.70.1320">
    <property type="entry name" value="Multidrug efflux transporter AcrB pore domain like"/>
    <property type="match status" value="1"/>
</dbReference>
<keyword evidence="1" id="KW-1133">Transmembrane helix</keyword>
<feature type="transmembrane region" description="Helical" evidence="1">
    <location>
        <begin position="430"/>
        <end position="450"/>
    </location>
</feature>
<dbReference type="InterPro" id="IPR027463">
    <property type="entry name" value="AcrB_DN_DC_subdom"/>
</dbReference>
<keyword evidence="3" id="KW-1185">Reference proteome</keyword>
<dbReference type="PANTHER" id="PTHR32063">
    <property type="match status" value="1"/>
</dbReference>
<evidence type="ECO:0000313" key="3">
    <source>
        <dbReference type="Proteomes" id="UP000564677"/>
    </source>
</evidence>
<feature type="transmembrane region" description="Helical" evidence="1">
    <location>
        <begin position="385"/>
        <end position="404"/>
    </location>
</feature>
<name>A0A7X5ZVA8_9SPHN</name>
<dbReference type="Gene3D" id="3.30.70.1430">
    <property type="entry name" value="Multidrug efflux transporter AcrB pore domain"/>
    <property type="match status" value="2"/>
</dbReference>
<gene>
    <name evidence="2" type="ORF">FHR20_001878</name>
</gene>
<dbReference type="AlphaFoldDB" id="A0A7X5ZVA8"/>
<feature type="transmembrane region" description="Helical" evidence="1">
    <location>
        <begin position="831"/>
        <end position="854"/>
    </location>
</feature>
<comment type="caution">
    <text evidence="2">The sequence shown here is derived from an EMBL/GenBank/DDBJ whole genome shotgun (WGS) entry which is preliminary data.</text>
</comment>
<dbReference type="EMBL" id="JAASQV010000001">
    <property type="protein sequence ID" value="NIJ64947.1"/>
    <property type="molecule type" value="Genomic_DNA"/>
</dbReference>
<dbReference type="Gene3D" id="1.20.1640.10">
    <property type="entry name" value="Multidrug efflux transporter AcrB transmembrane domain"/>
    <property type="match status" value="2"/>
</dbReference>
<dbReference type="Pfam" id="PF00873">
    <property type="entry name" value="ACR_tran"/>
    <property type="match status" value="1"/>
</dbReference>
<evidence type="ECO:0000313" key="2">
    <source>
        <dbReference type="EMBL" id="NIJ64947.1"/>
    </source>
</evidence>
<feature type="transmembrane region" description="Helical" evidence="1">
    <location>
        <begin position="462"/>
        <end position="490"/>
    </location>
</feature>
<proteinExistence type="predicted"/>
<organism evidence="2 3">
    <name type="scientific">Sphingomonas leidyi</name>
    <dbReference type="NCBI Taxonomy" id="68569"/>
    <lineage>
        <taxon>Bacteria</taxon>
        <taxon>Pseudomonadati</taxon>
        <taxon>Pseudomonadota</taxon>
        <taxon>Alphaproteobacteria</taxon>
        <taxon>Sphingomonadales</taxon>
        <taxon>Sphingomonadaceae</taxon>
        <taxon>Sphingomonas</taxon>
    </lineage>
</organism>
<dbReference type="PRINTS" id="PR00702">
    <property type="entry name" value="ACRIFLAVINRP"/>
</dbReference>
<feature type="transmembrane region" description="Helical" evidence="1">
    <location>
        <begin position="511"/>
        <end position="537"/>
    </location>
</feature>
<dbReference type="Proteomes" id="UP000564677">
    <property type="component" value="Unassembled WGS sequence"/>
</dbReference>
<dbReference type="RefSeq" id="WP_167299243.1">
    <property type="nucleotide sequence ID" value="NZ_JAASQV010000001.1"/>
</dbReference>
<accession>A0A7X5ZVA8</accession>
<feature type="transmembrane region" description="Helical" evidence="1">
    <location>
        <begin position="933"/>
        <end position="952"/>
    </location>
</feature>
<dbReference type="SUPFAM" id="SSF82714">
    <property type="entry name" value="Multidrug efflux transporter AcrB TolC docking domain, DN and DC subdomains"/>
    <property type="match status" value="2"/>
</dbReference>
<feature type="transmembrane region" description="Helical" evidence="1">
    <location>
        <begin position="359"/>
        <end position="379"/>
    </location>
</feature>
<keyword evidence="1" id="KW-0812">Transmembrane</keyword>
<dbReference type="Gene3D" id="3.30.2090.10">
    <property type="entry name" value="Multidrug efflux transporter AcrB TolC docking domain, DN and DC subdomains"/>
    <property type="match status" value="2"/>
</dbReference>